<dbReference type="GO" id="GO:0003723">
    <property type="term" value="F:RNA binding"/>
    <property type="evidence" value="ECO:0007669"/>
    <property type="project" value="UniProtKB-UniRule"/>
</dbReference>
<dbReference type="NCBIfam" id="TIGR00086">
    <property type="entry name" value="smpB"/>
    <property type="match status" value="1"/>
</dbReference>
<keyword evidence="2 3" id="KW-0694">RNA-binding</keyword>
<organism evidence="4 5">
    <name type="scientific">Marinitoga hydrogenitolerans (strain DSM 16785 / JCM 12826 / AT1271)</name>
    <dbReference type="NCBI Taxonomy" id="1122195"/>
    <lineage>
        <taxon>Bacteria</taxon>
        <taxon>Thermotogati</taxon>
        <taxon>Thermotogota</taxon>
        <taxon>Thermotogae</taxon>
        <taxon>Petrotogales</taxon>
        <taxon>Petrotogaceae</taxon>
        <taxon>Marinitoga</taxon>
    </lineage>
</organism>
<dbReference type="PROSITE" id="PS01317">
    <property type="entry name" value="SSRP"/>
    <property type="match status" value="1"/>
</dbReference>
<dbReference type="GO" id="GO:0005829">
    <property type="term" value="C:cytosol"/>
    <property type="evidence" value="ECO:0007669"/>
    <property type="project" value="TreeGrafter"/>
</dbReference>
<comment type="function">
    <text evidence="3">Required for rescue of stalled ribosomes mediated by trans-translation. Binds to transfer-messenger RNA (tmRNA), required for stable association of tmRNA with ribosomes. tmRNA and SmpB together mimic tRNA shape, replacing the anticodon stem-loop with SmpB. tmRNA is encoded by the ssrA gene; the 2 termini fold to resemble tRNA(Ala) and it encodes a 'tag peptide', a short internal open reading frame. During trans-translation Ala-aminoacylated tmRNA acts like a tRNA, entering the A-site of stalled ribosomes, displacing the stalled mRNA. The ribosome then switches to translate the ORF on the tmRNA; the nascent peptide is terminated with the 'tag peptide' encoded by the tmRNA and targeted for degradation. The ribosome is freed to recommence translation, which seems to be the essential function of trans-translation.</text>
</comment>
<dbReference type="Pfam" id="PF01668">
    <property type="entry name" value="SmpB"/>
    <property type="match status" value="1"/>
</dbReference>
<proteinExistence type="inferred from homology"/>
<gene>
    <name evidence="3" type="primary">smpB</name>
    <name evidence="4" type="ORF">SAMN02745164_00065</name>
</gene>
<dbReference type="InterPro" id="IPR020081">
    <property type="entry name" value="SsrA-bd_prot_CS"/>
</dbReference>
<protein>
    <recommendedName>
        <fullName evidence="3">SsrA-binding protein</fullName>
    </recommendedName>
    <alternativeName>
        <fullName evidence="3">Small protein B</fullName>
    </alternativeName>
</protein>
<name>A0A1M4S5Z0_MARH1</name>
<dbReference type="Proteomes" id="UP000184334">
    <property type="component" value="Unassembled WGS sequence"/>
</dbReference>
<evidence type="ECO:0000256" key="3">
    <source>
        <dbReference type="HAMAP-Rule" id="MF_00023"/>
    </source>
</evidence>
<dbReference type="AlphaFoldDB" id="A0A1M4S5Z0"/>
<comment type="subcellular location">
    <subcellularLocation>
        <location evidence="3">Cytoplasm</location>
    </subcellularLocation>
    <text evidence="3">The tmRNA-SmpB complex associates with stalled 70S ribosomes.</text>
</comment>
<dbReference type="InterPro" id="IPR023620">
    <property type="entry name" value="SmpB"/>
</dbReference>
<dbReference type="HAMAP" id="MF_00023">
    <property type="entry name" value="SmpB"/>
    <property type="match status" value="1"/>
</dbReference>
<reference evidence="4" key="1">
    <citation type="submission" date="2016-11" db="EMBL/GenBank/DDBJ databases">
        <authorList>
            <person name="Varghese N."/>
            <person name="Submissions S."/>
        </authorList>
    </citation>
    <scope>NUCLEOTIDE SEQUENCE [LARGE SCALE GENOMIC DNA]</scope>
    <source>
        <strain evidence="4">DSM 16785</strain>
    </source>
</reference>
<keyword evidence="5" id="KW-1185">Reference proteome</keyword>
<dbReference type="CDD" id="cd09294">
    <property type="entry name" value="SmpB"/>
    <property type="match status" value="1"/>
</dbReference>
<evidence type="ECO:0000313" key="4">
    <source>
        <dbReference type="EMBL" id="SHE27599.1"/>
    </source>
</evidence>
<comment type="caution">
    <text evidence="4">The sequence shown here is derived from an EMBL/GenBank/DDBJ whole genome shotgun (WGS) entry which is preliminary data.</text>
</comment>
<dbReference type="PANTHER" id="PTHR30308:SF2">
    <property type="entry name" value="SSRA-BINDING PROTEIN"/>
    <property type="match status" value="1"/>
</dbReference>
<dbReference type="Gene3D" id="2.40.280.10">
    <property type="match status" value="1"/>
</dbReference>
<evidence type="ECO:0000256" key="1">
    <source>
        <dbReference type="ARBA" id="ARBA00022490"/>
    </source>
</evidence>
<dbReference type="InterPro" id="IPR000037">
    <property type="entry name" value="SsrA-bd_prot"/>
</dbReference>
<keyword evidence="1 3" id="KW-0963">Cytoplasm</keyword>
<dbReference type="GO" id="GO:0070929">
    <property type="term" value="P:trans-translation"/>
    <property type="evidence" value="ECO:0007669"/>
    <property type="project" value="UniProtKB-UniRule"/>
</dbReference>
<dbReference type="GO" id="GO:0070930">
    <property type="term" value="P:trans-translation-dependent protein tagging"/>
    <property type="evidence" value="ECO:0007669"/>
    <property type="project" value="TreeGrafter"/>
</dbReference>
<dbReference type="EMBL" id="FQUI01000001">
    <property type="protein sequence ID" value="SHE27599.1"/>
    <property type="molecule type" value="Genomic_DNA"/>
</dbReference>
<dbReference type="RefSeq" id="WP_072862221.1">
    <property type="nucleotide sequence ID" value="NZ_FQUI01000001.1"/>
</dbReference>
<dbReference type="SUPFAM" id="SSF74982">
    <property type="entry name" value="Small protein B (SmpB)"/>
    <property type="match status" value="1"/>
</dbReference>
<dbReference type="PANTHER" id="PTHR30308">
    <property type="entry name" value="TMRNA-BINDING COMPONENT OF TRANS-TRANSLATION TAGGING COMPLEX"/>
    <property type="match status" value="1"/>
</dbReference>
<dbReference type="STRING" id="1122195.SAMN02745164_00065"/>
<sequence>MKIITNNKHATYQYHIIEKYEAGIELKGSEVKSLREGRVNLKDAFCKIEKGEIYLYNAHISQYKNASLFNHDPERPRRLLMHKYEILKLNQKVKEKGLTIIPLKMYFNEKGLVKVEIALVKGKKLYDKREDIAKRDLERRIRKSFKYDM</sequence>
<evidence type="ECO:0000256" key="2">
    <source>
        <dbReference type="ARBA" id="ARBA00022884"/>
    </source>
</evidence>
<dbReference type="OrthoDB" id="9805462at2"/>
<accession>A0A1M4S5Z0</accession>
<comment type="similarity">
    <text evidence="3">Belongs to the SmpB family.</text>
</comment>
<dbReference type="NCBIfam" id="NF003843">
    <property type="entry name" value="PRK05422.1"/>
    <property type="match status" value="1"/>
</dbReference>
<evidence type="ECO:0000313" key="5">
    <source>
        <dbReference type="Proteomes" id="UP000184334"/>
    </source>
</evidence>